<sequence>MTYLLDTNVWASYLNGRSLKIRRKFREIDLTQVFTCSVVKSELAYGVFKSRNPDQNYRKQSIFMSLFISLSFDDNAALVFGRLKAQLESLGTPIGIADLQIASIALANHLILVTHNVREFKRVNDLMLEDWEVEEG</sequence>
<dbReference type="Proteomes" id="UP000002384">
    <property type="component" value="Chromosome"/>
</dbReference>
<comment type="similarity">
    <text evidence="7">Belongs to the PINc/VapC protein family.</text>
</comment>
<dbReference type="OrthoDB" id="9796690at2"/>
<dbReference type="GO" id="GO:0046872">
    <property type="term" value="F:metal ion binding"/>
    <property type="evidence" value="ECO:0007669"/>
    <property type="project" value="UniProtKB-KW"/>
</dbReference>
<dbReference type="KEGG" id="cyc:PCC7424_0701"/>
<keyword evidence="3" id="KW-0540">Nuclease</keyword>
<dbReference type="RefSeq" id="WP_012598104.1">
    <property type="nucleotide sequence ID" value="NC_011729.1"/>
</dbReference>
<dbReference type="eggNOG" id="COG1487">
    <property type="taxonomic scope" value="Bacteria"/>
</dbReference>
<evidence type="ECO:0000256" key="7">
    <source>
        <dbReference type="ARBA" id="ARBA00038093"/>
    </source>
</evidence>
<comment type="cofactor">
    <cofactor evidence="1">
        <name>Mg(2+)</name>
        <dbReference type="ChEBI" id="CHEBI:18420"/>
    </cofactor>
</comment>
<evidence type="ECO:0000256" key="4">
    <source>
        <dbReference type="ARBA" id="ARBA00022723"/>
    </source>
</evidence>
<keyword evidence="5" id="KW-0378">Hydrolase</keyword>
<dbReference type="EMBL" id="CP001291">
    <property type="protein sequence ID" value="ACK69157.1"/>
    <property type="molecule type" value="Genomic_DNA"/>
</dbReference>
<name>B7KFW4_GLOC7</name>
<keyword evidence="4" id="KW-0479">Metal-binding</keyword>
<dbReference type="InterPro" id="IPR029060">
    <property type="entry name" value="PIN-like_dom_sf"/>
</dbReference>
<dbReference type="GO" id="GO:0004518">
    <property type="term" value="F:nuclease activity"/>
    <property type="evidence" value="ECO:0007669"/>
    <property type="project" value="UniProtKB-KW"/>
</dbReference>
<dbReference type="InterPro" id="IPR002716">
    <property type="entry name" value="PIN_dom"/>
</dbReference>
<evidence type="ECO:0000256" key="6">
    <source>
        <dbReference type="ARBA" id="ARBA00022842"/>
    </source>
</evidence>
<proteinExistence type="inferred from homology"/>
<evidence type="ECO:0000313" key="9">
    <source>
        <dbReference type="EMBL" id="ACK69157.1"/>
    </source>
</evidence>
<dbReference type="HOGENOM" id="CLU_118482_5_3_3"/>
<evidence type="ECO:0000256" key="5">
    <source>
        <dbReference type="ARBA" id="ARBA00022801"/>
    </source>
</evidence>
<dbReference type="AlphaFoldDB" id="B7KFW4"/>
<evidence type="ECO:0000259" key="8">
    <source>
        <dbReference type="Pfam" id="PF01850"/>
    </source>
</evidence>
<keyword evidence="2" id="KW-1277">Toxin-antitoxin system</keyword>
<evidence type="ECO:0000313" key="10">
    <source>
        <dbReference type="Proteomes" id="UP000002384"/>
    </source>
</evidence>
<gene>
    <name evidence="9" type="ordered locus">PCC7424_0701</name>
</gene>
<dbReference type="PANTHER" id="PTHR33653:SF1">
    <property type="entry name" value="RIBONUCLEASE VAPC2"/>
    <property type="match status" value="1"/>
</dbReference>
<evidence type="ECO:0000256" key="1">
    <source>
        <dbReference type="ARBA" id="ARBA00001946"/>
    </source>
</evidence>
<evidence type="ECO:0000256" key="2">
    <source>
        <dbReference type="ARBA" id="ARBA00022649"/>
    </source>
</evidence>
<dbReference type="SUPFAM" id="SSF88723">
    <property type="entry name" value="PIN domain-like"/>
    <property type="match status" value="1"/>
</dbReference>
<protein>
    <submittedName>
        <fullName evidence="9">PilT protein domain protein</fullName>
    </submittedName>
</protein>
<dbReference type="PANTHER" id="PTHR33653">
    <property type="entry name" value="RIBONUCLEASE VAPC2"/>
    <property type="match status" value="1"/>
</dbReference>
<feature type="domain" description="PIN" evidence="8">
    <location>
        <begin position="3"/>
        <end position="124"/>
    </location>
</feature>
<keyword evidence="6" id="KW-0460">Magnesium</keyword>
<evidence type="ECO:0000256" key="3">
    <source>
        <dbReference type="ARBA" id="ARBA00022722"/>
    </source>
</evidence>
<dbReference type="CDD" id="cd09881">
    <property type="entry name" value="PIN_VapC4-5_FitB-like"/>
    <property type="match status" value="1"/>
</dbReference>
<dbReference type="InterPro" id="IPR050556">
    <property type="entry name" value="Type_II_TA_system_RNase"/>
</dbReference>
<organism evidence="9 10">
    <name type="scientific">Gloeothece citriformis (strain PCC 7424)</name>
    <name type="common">Cyanothece sp. (strain PCC 7424)</name>
    <dbReference type="NCBI Taxonomy" id="65393"/>
    <lineage>
        <taxon>Bacteria</taxon>
        <taxon>Bacillati</taxon>
        <taxon>Cyanobacteriota</taxon>
        <taxon>Cyanophyceae</taxon>
        <taxon>Oscillatoriophycideae</taxon>
        <taxon>Chroococcales</taxon>
        <taxon>Aphanothecaceae</taxon>
        <taxon>Gloeothece</taxon>
        <taxon>Gloeothece citriformis</taxon>
    </lineage>
</organism>
<dbReference type="STRING" id="65393.PCC7424_0701"/>
<accession>B7KFW4</accession>
<dbReference type="GO" id="GO:0016787">
    <property type="term" value="F:hydrolase activity"/>
    <property type="evidence" value="ECO:0007669"/>
    <property type="project" value="UniProtKB-KW"/>
</dbReference>
<keyword evidence="10" id="KW-1185">Reference proteome</keyword>
<dbReference type="Gene3D" id="3.40.50.1010">
    <property type="entry name" value="5'-nuclease"/>
    <property type="match status" value="1"/>
</dbReference>
<reference evidence="10" key="1">
    <citation type="journal article" date="2011" name="MBio">
        <title>Novel metabolic attributes of the genus Cyanothece, comprising a group of unicellular nitrogen-fixing Cyanobacteria.</title>
        <authorList>
            <person name="Bandyopadhyay A."/>
            <person name="Elvitigala T."/>
            <person name="Welsh E."/>
            <person name="Stockel J."/>
            <person name="Liberton M."/>
            <person name="Min H."/>
            <person name="Sherman L.A."/>
            <person name="Pakrasi H.B."/>
        </authorList>
    </citation>
    <scope>NUCLEOTIDE SEQUENCE [LARGE SCALE GENOMIC DNA]</scope>
    <source>
        <strain evidence="10">PCC 7424</strain>
    </source>
</reference>
<dbReference type="Pfam" id="PF01850">
    <property type="entry name" value="PIN"/>
    <property type="match status" value="1"/>
</dbReference>